<evidence type="ECO:0000313" key="2">
    <source>
        <dbReference type="Proteomes" id="UP000566819"/>
    </source>
</evidence>
<gene>
    <name evidence="1" type="ORF">G7Y89_g8712</name>
</gene>
<reference evidence="1 2" key="1">
    <citation type="submission" date="2020-03" db="EMBL/GenBank/DDBJ databases">
        <title>Draft Genome Sequence of Cudoniella acicularis.</title>
        <authorList>
            <person name="Buettner E."/>
            <person name="Kellner H."/>
        </authorList>
    </citation>
    <scope>NUCLEOTIDE SEQUENCE [LARGE SCALE GENOMIC DNA]</scope>
    <source>
        <strain evidence="1 2">DSM 108380</strain>
    </source>
</reference>
<comment type="caution">
    <text evidence="1">The sequence shown here is derived from an EMBL/GenBank/DDBJ whole genome shotgun (WGS) entry which is preliminary data.</text>
</comment>
<proteinExistence type="predicted"/>
<dbReference type="Proteomes" id="UP000566819">
    <property type="component" value="Unassembled WGS sequence"/>
</dbReference>
<dbReference type="AlphaFoldDB" id="A0A8H4RG34"/>
<dbReference type="EMBL" id="JAAMPI010000677">
    <property type="protein sequence ID" value="KAF4629435.1"/>
    <property type="molecule type" value="Genomic_DNA"/>
</dbReference>
<accession>A0A8H4RG34</accession>
<organism evidence="1 2">
    <name type="scientific">Cudoniella acicularis</name>
    <dbReference type="NCBI Taxonomy" id="354080"/>
    <lineage>
        <taxon>Eukaryota</taxon>
        <taxon>Fungi</taxon>
        <taxon>Dikarya</taxon>
        <taxon>Ascomycota</taxon>
        <taxon>Pezizomycotina</taxon>
        <taxon>Leotiomycetes</taxon>
        <taxon>Helotiales</taxon>
        <taxon>Tricladiaceae</taxon>
        <taxon>Cudoniella</taxon>
    </lineage>
</organism>
<name>A0A8H4RG34_9HELO</name>
<evidence type="ECO:0000313" key="1">
    <source>
        <dbReference type="EMBL" id="KAF4629435.1"/>
    </source>
</evidence>
<sequence>MVRDQEVDLASEGNQEIDTSSRISRKTIVIAILRTIQLVWKILEPTDSFGDTNYYTVCWVYHPLFDGIATSVFQGDFFHTFGTDHTP</sequence>
<protein>
    <submittedName>
        <fullName evidence="1">Uncharacterized protein</fullName>
    </submittedName>
</protein>
<keyword evidence="2" id="KW-1185">Reference proteome</keyword>